<accession>A0ACC0U2K5</accession>
<comment type="caution">
    <text evidence="1">The sequence shown here is derived from an EMBL/GenBank/DDBJ whole genome shotgun (WGS) entry which is preliminary data.</text>
</comment>
<gene>
    <name evidence="1" type="ORF">F5148DRAFT_1287116</name>
</gene>
<evidence type="ECO:0000313" key="2">
    <source>
        <dbReference type="Proteomes" id="UP001207468"/>
    </source>
</evidence>
<proteinExistence type="predicted"/>
<reference evidence="1" key="1">
    <citation type="submission" date="2021-03" db="EMBL/GenBank/DDBJ databases">
        <title>Evolutionary priming and transition to the ectomycorrhizal habit in an iconic lineage of mushroom-forming fungi: is preadaptation a requirement?</title>
        <authorList>
            <consortium name="DOE Joint Genome Institute"/>
            <person name="Looney B.P."/>
            <person name="Miyauchi S."/>
            <person name="Morin E."/>
            <person name="Drula E."/>
            <person name="Courty P.E."/>
            <person name="Chicoki N."/>
            <person name="Fauchery L."/>
            <person name="Kohler A."/>
            <person name="Kuo A."/>
            <person name="LaButti K."/>
            <person name="Pangilinan J."/>
            <person name="Lipzen A."/>
            <person name="Riley R."/>
            <person name="Andreopoulos W."/>
            <person name="He G."/>
            <person name="Johnson J."/>
            <person name="Barry K.W."/>
            <person name="Grigoriev I.V."/>
            <person name="Nagy L."/>
            <person name="Hibbett D."/>
            <person name="Henrissat B."/>
            <person name="Matheny P.B."/>
            <person name="Labbe J."/>
            <person name="Martin A.F."/>
        </authorList>
    </citation>
    <scope>NUCLEOTIDE SEQUENCE</scope>
    <source>
        <strain evidence="1">BPL698</strain>
    </source>
</reference>
<name>A0ACC0U2K5_9AGAM</name>
<organism evidence="1 2">
    <name type="scientific">Russula earlei</name>
    <dbReference type="NCBI Taxonomy" id="71964"/>
    <lineage>
        <taxon>Eukaryota</taxon>
        <taxon>Fungi</taxon>
        <taxon>Dikarya</taxon>
        <taxon>Basidiomycota</taxon>
        <taxon>Agaricomycotina</taxon>
        <taxon>Agaricomycetes</taxon>
        <taxon>Russulales</taxon>
        <taxon>Russulaceae</taxon>
        <taxon>Russula</taxon>
    </lineage>
</organism>
<sequence length="754" mass="83030">MSAHASDSPKIKIVAGDAPVKTCLKGIGDNGKRTLSIKVSSDGKPPKTATVHLTINANSARSKPVLIDSIVTINRTDFKKEGKQYYATIQPQIQLTPLDCLSADDTIEIVDKDGDGAIYKVIIRETFKMPAAPTAVLLSNEFTVKPYIKNAAGDDGRRSITATVQLTGKWDAANGDKAVTFSIPSYIQSQTLSKPSLASAKILSITKANYSPDGCPVNVLFPMIVQLSPVDSLTSRESLYIGSTIDSDSSLKLVVEPGKVIANNNNPDTVCTFTHDCLNGEVFSVSLTYDTLGGTICVRKNVLNAIPSCYRYSYIFHYADFARWFKNQYKEMKGDCDYCDCGVYLAERIGEDITAQTIKTANAATANAVVNAAVTSSTGAKAPSKKLLVHLDNQSTSIVPINSKDSMSSDTDYVNFTFDQKDFPFKAAFAPASLTLTKSNWNGQTKFDTTIYIVNQSVASSQDNVSGYLQISGETGKATYHKLYLLNNEDTLFNRTDLAFGGSFDFKNGIDNTQFYYGFHMERPKVLGKRWGFSFGIYQTVLFGYSDSTNYDLSNQFYAANTRTGDFRIQGDSVRITRAQVDGYSINQKTSSLGGYFNPTFLIAKPSKRLSIYGLANLEYVRRTVTTTTNFTLSSLDTITVSKDSFTKYTPVGSQVSTKFLDEGYFGLGFSIRYLTKDIDFTIGAAGGTSNYSTINWKFYYAVNLNIRFPKQNIEIGSNYKGLLVNKLSTSPYYFSFHLAKLFSIEKLLDFITK</sequence>
<dbReference type="EMBL" id="JAGFNK010000197">
    <property type="protein sequence ID" value="KAI9459587.1"/>
    <property type="molecule type" value="Genomic_DNA"/>
</dbReference>
<keyword evidence="2" id="KW-1185">Reference proteome</keyword>
<protein>
    <submittedName>
        <fullName evidence="1">Uncharacterized protein</fullName>
    </submittedName>
</protein>
<evidence type="ECO:0000313" key="1">
    <source>
        <dbReference type="EMBL" id="KAI9459587.1"/>
    </source>
</evidence>
<dbReference type="Proteomes" id="UP001207468">
    <property type="component" value="Unassembled WGS sequence"/>
</dbReference>